<proteinExistence type="inferred from homology"/>
<keyword evidence="5" id="KW-0805">Transcription regulation</keyword>
<feature type="compositionally biased region" description="Low complexity" evidence="6">
    <location>
        <begin position="163"/>
        <end position="173"/>
    </location>
</feature>
<dbReference type="EMBL" id="JBDFQZ010000006">
    <property type="protein sequence ID" value="KAK9713336.1"/>
    <property type="molecule type" value="Genomic_DNA"/>
</dbReference>
<reference evidence="9" key="1">
    <citation type="submission" date="2024-03" db="EMBL/GenBank/DDBJ databases">
        <title>WGS assembly of Saponaria officinalis var. Norfolk2.</title>
        <authorList>
            <person name="Jenkins J."/>
            <person name="Shu S."/>
            <person name="Grimwood J."/>
            <person name="Barry K."/>
            <person name="Goodstein D."/>
            <person name="Schmutz J."/>
            <person name="Leebens-Mack J."/>
            <person name="Osbourn A."/>
        </authorList>
    </citation>
    <scope>NUCLEOTIDE SEQUENCE [LARGE SCALE GENOMIC DNA]</scope>
    <source>
        <strain evidence="9">JIC</strain>
    </source>
</reference>
<evidence type="ECO:0000313" key="9">
    <source>
        <dbReference type="EMBL" id="KAK9713336.1"/>
    </source>
</evidence>
<protein>
    <recommendedName>
        <fullName evidence="5">Growth-regulating factor</fullName>
    </recommendedName>
</protein>
<dbReference type="GO" id="GO:0099402">
    <property type="term" value="P:plant organ development"/>
    <property type="evidence" value="ECO:0007669"/>
    <property type="project" value="UniProtKB-ARBA"/>
</dbReference>
<comment type="similarity">
    <text evidence="2 5">Belongs to the GRF family.</text>
</comment>
<evidence type="ECO:0000256" key="6">
    <source>
        <dbReference type="SAM" id="MobiDB-lite"/>
    </source>
</evidence>
<evidence type="ECO:0000313" key="10">
    <source>
        <dbReference type="Proteomes" id="UP001443914"/>
    </source>
</evidence>
<comment type="subcellular location">
    <subcellularLocation>
        <location evidence="1 5">Nucleus</location>
    </subcellularLocation>
</comment>
<sequence>MSSGKSSVFGDWDKSETKYHDVGLGLRLQQQQQQNQVYSSSGEELTRVVVPFTANQRQELERQTVIYKYMMASMPVPPELIIPLSKYPPLLTDHPSGRKAATELKYHGAGRGGGGDPEPWRCRRTDGKKWRCSRDVIAPDQKYCERHSQKGRQSTRSRKPVESSSLLASSTTATATTTTTTAIGCNPIVLNPFQHHPSSYDLQSSFRYPEWFMKEEVIAPQAQVLYPQQIEQFSHSDTSQFIPGNDQTTRPPPRPFIDAWSLEDVHKNKCPNTSTSMKTILPLTLSMSAGFDPENSQNNAKDDDDHGIREIRSSHQQPLNWMNSWTNMPSGGPLAEALCLGMSGTTNAWGAHSDELVSPHGHSSSSTGTTMSSKGSHASGDNSGQGFHLQ</sequence>
<feature type="compositionally biased region" description="Low complexity" evidence="6">
    <location>
        <begin position="358"/>
        <end position="377"/>
    </location>
</feature>
<comment type="domain">
    <text evidence="5">The QLQ domain and WRC domain may be involved in protein-protein interaction and DNA-binding, respectively.</text>
</comment>
<keyword evidence="3 5" id="KW-0539">Nucleus</keyword>
<keyword evidence="10" id="KW-1185">Reference proteome</keyword>
<dbReference type="Proteomes" id="UP001443914">
    <property type="component" value="Unassembled WGS sequence"/>
</dbReference>
<comment type="function">
    <text evidence="5">Transcription activator.</text>
</comment>
<evidence type="ECO:0000256" key="4">
    <source>
        <dbReference type="PROSITE-ProRule" id="PRU01002"/>
    </source>
</evidence>
<dbReference type="GO" id="GO:0006351">
    <property type="term" value="P:DNA-templated transcription"/>
    <property type="evidence" value="ECO:0007669"/>
    <property type="project" value="UniProtKB-UniRule"/>
</dbReference>
<dbReference type="PANTHER" id="PTHR31602">
    <property type="entry name" value="GROWTH-REGULATING FACTOR 5"/>
    <property type="match status" value="1"/>
</dbReference>
<dbReference type="Pfam" id="PF08879">
    <property type="entry name" value="WRC"/>
    <property type="match status" value="1"/>
</dbReference>
<comment type="caution">
    <text evidence="9">The sequence shown here is derived from an EMBL/GenBank/DDBJ whole genome shotgun (WGS) entry which is preliminary data.</text>
</comment>
<dbReference type="PROSITE" id="PS51666">
    <property type="entry name" value="QLQ"/>
    <property type="match status" value="1"/>
</dbReference>
<dbReference type="AlphaFoldDB" id="A0AAW1K6C1"/>
<evidence type="ECO:0000256" key="1">
    <source>
        <dbReference type="ARBA" id="ARBA00004123"/>
    </source>
</evidence>
<keyword evidence="5" id="KW-0804">Transcription</keyword>
<evidence type="ECO:0000256" key="5">
    <source>
        <dbReference type="RuleBase" id="RU367127"/>
    </source>
</evidence>
<dbReference type="InterPro" id="IPR031137">
    <property type="entry name" value="GRF"/>
</dbReference>
<keyword evidence="5" id="KW-0010">Activator</keyword>
<feature type="compositionally biased region" description="Basic residues" evidence="6">
    <location>
        <begin position="149"/>
        <end position="158"/>
    </location>
</feature>
<comment type="caution">
    <text evidence="4">Lacks conserved residue(s) required for the propagation of feature annotation.</text>
</comment>
<dbReference type="Pfam" id="PF08880">
    <property type="entry name" value="QLQ"/>
    <property type="match status" value="1"/>
</dbReference>
<evidence type="ECO:0000259" key="8">
    <source>
        <dbReference type="PROSITE" id="PS51667"/>
    </source>
</evidence>
<evidence type="ECO:0000259" key="7">
    <source>
        <dbReference type="PROSITE" id="PS51666"/>
    </source>
</evidence>
<evidence type="ECO:0000256" key="3">
    <source>
        <dbReference type="ARBA" id="ARBA00023242"/>
    </source>
</evidence>
<gene>
    <name evidence="9" type="ORF">RND81_06G020500</name>
</gene>
<feature type="region of interest" description="Disordered" evidence="6">
    <location>
        <begin position="351"/>
        <end position="390"/>
    </location>
</feature>
<feature type="region of interest" description="Disordered" evidence="6">
    <location>
        <begin position="143"/>
        <end position="173"/>
    </location>
</feature>
<dbReference type="InterPro" id="IPR014977">
    <property type="entry name" value="WRC_dom"/>
</dbReference>
<organism evidence="9 10">
    <name type="scientific">Saponaria officinalis</name>
    <name type="common">Common soapwort</name>
    <name type="synonym">Lychnis saponaria</name>
    <dbReference type="NCBI Taxonomy" id="3572"/>
    <lineage>
        <taxon>Eukaryota</taxon>
        <taxon>Viridiplantae</taxon>
        <taxon>Streptophyta</taxon>
        <taxon>Embryophyta</taxon>
        <taxon>Tracheophyta</taxon>
        <taxon>Spermatophyta</taxon>
        <taxon>Magnoliopsida</taxon>
        <taxon>eudicotyledons</taxon>
        <taxon>Gunneridae</taxon>
        <taxon>Pentapetalae</taxon>
        <taxon>Caryophyllales</taxon>
        <taxon>Caryophyllaceae</taxon>
        <taxon>Caryophylleae</taxon>
        <taxon>Saponaria</taxon>
    </lineage>
</organism>
<dbReference type="PROSITE" id="PS51667">
    <property type="entry name" value="WRC"/>
    <property type="match status" value="1"/>
</dbReference>
<dbReference type="GO" id="GO:0005634">
    <property type="term" value="C:nucleus"/>
    <property type="evidence" value="ECO:0007669"/>
    <property type="project" value="UniProtKB-SubCell"/>
</dbReference>
<name>A0AAW1K6C1_SAPOF</name>
<accession>A0AAW1K6C1</accession>
<evidence type="ECO:0000256" key="2">
    <source>
        <dbReference type="ARBA" id="ARBA00008122"/>
    </source>
</evidence>
<dbReference type="InterPro" id="IPR014978">
    <property type="entry name" value="Gln-Leu-Gln_QLQ"/>
</dbReference>
<dbReference type="PANTHER" id="PTHR31602:SF3">
    <property type="entry name" value="GROWTH-REGULATING FACTOR 8"/>
    <property type="match status" value="1"/>
</dbReference>
<feature type="compositionally biased region" description="Polar residues" evidence="6">
    <location>
        <begin position="379"/>
        <end position="390"/>
    </location>
</feature>
<dbReference type="GO" id="GO:0005524">
    <property type="term" value="F:ATP binding"/>
    <property type="evidence" value="ECO:0007669"/>
    <property type="project" value="UniProtKB-UniRule"/>
</dbReference>
<feature type="domain" description="WRC" evidence="8">
    <location>
        <begin position="116"/>
        <end position="163"/>
    </location>
</feature>
<dbReference type="SMART" id="SM00951">
    <property type="entry name" value="QLQ"/>
    <property type="match status" value="1"/>
</dbReference>
<feature type="domain" description="QLQ" evidence="7">
    <location>
        <begin position="51"/>
        <end position="86"/>
    </location>
</feature>
<dbReference type="GO" id="GO:0006355">
    <property type="term" value="P:regulation of DNA-templated transcription"/>
    <property type="evidence" value="ECO:0007669"/>
    <property type="project" value="InterPro"/>
</dbReference>